<feature type="region of interest" description="Disordered" evidence="1">
    <location>
        <begin position="31"/>
        <end position="50"/>
    </location>
</feature>
<comment type="caution">
    <text evidence="2">The sequence shown here is derived from an EMBL/GenBank/DDBJ whole genome shotgun (WGS) entry which is preliminary data.</text>
</comment>
<dbReference type="EMBL" id="MLJW01003223">
    <property type="protein sequence ID" value="OIQ72551.1"/>
    <property type="molecule type" value="Genomic_DNA"/>
</dbReference>
<accession>A0A1J5PXM0</accession>
<gene>
    <name evidence="2" type="ORF">GALL_458210</name>
</gene>
<evidence type="ECO:0000313" key="2">
    <source>
        <dbReference type="EMBL" id="OIQ72551.1"/>
    </source>
</evidence>
<dbReference type="AlphaFoldDB" id="A0A1J5PXM0"/>
<sequence length="282" mass="30571">MTLIRTPFKVIPMLALGVSLCGAPPQEVVPRPRPQPMQPMPMGGGQEGSRFSTPMPVGPAGSRFFGGFRGEGSSRPTPMPVGRRVVRFYPGTRTVVPPPVWRRCTVLPTAQYWQHRDIMAEIQAMARSGFIPVTPIGAGVSQLSDFAQFPAGWRAYGIAVPPGGRIQVSLNHPNLGWFRLMAVNKWGQPGLGMLHAAVAYRPVAMALSNPGKEAEAIYVIVDDPGWMSSQNDPYTLTIRRDWDPRNVDLAQVKVVAGLWGAQPSVSAEFSGPSLTGPAVYPY</sequence>
<name>A0A1J5PXM0_9ZZZZ</name>
<evidence type="ECO:0000256" key="1">
    <source>
        <dbReference type="SAM" id="MobiDB-lite"/>
    </source>
</evidence>
<protein>
    <submittedName>
        <fullName evidence="2">Uncharacterized protein</fullName>
    </submittedName>
</protein>
<reference evidence="2" key="1">
    <citation type="submission" date="2016-10" db="EMBL/GenBank/DDBJ databases">
        <title>Sequence of Gallionella enrichment culture.</title>
        <authorList>
            <person name="Poehlein A."/>
            <person name="Muehling M."/>
            <person name="Daniel R."/>
        </authorList>
    </citation>
    <scope>NUCLEOTIDE SEQUENCE</scope>
</reference>
<proteinExistence type="predicted"/>
<organism evidence="2">
    <name type="scientific">mine drainage metagenome</name>
    <dbReference type="NCBI Taxonomy" id="410659"/>
    <lineage>
        <taxon>unclassified sequences</taxon>
        <taxon>metagenomes</taxon>
        <taxon>ecological metagenomes</taxon>
    </lineage>
</organism>